<dbReference type="eggNOG" id="ENOG502SC7E">
    <property type="taxonomic scope" value="Eukaryota"/>
</dbReference>
<keyword evidence="3" id="KW-1185">Reference proteome</keyword>
<dbReference type="AlphaFoldDB" id="A0C1K5"/>
<dbReference type="Pfam" id="PF08592">
    <property type="entry name" value="Anthrone_oxy"/>
    <property type="match status" value="1"/>
</dbReference>
<dbReference type="HOGENOM" id="CLU_122611_1_0_1"/>
<dbReference type="EMBL" id="CT868033">
    <property type="protein sequence ID" value="CAK64672.1"/>
    <property type="molecule type" value="Genomic_DNA"/>
</dbReference>
<dbReference type="InParanoid" id="A0C1K5"/>
<dbReference type="InterPro" id="IPR013901">
    <property type="entry name" value="Anthrone_oxy"/>
</dbReference>
<evidence type="ECO:0008006" key="4">
    <source>
        <dbReference type="Google" id="ProtNLM"/>
    </source>
</evidence>
<reference evidence="2 3" key="1">
    <citation type="journal article" date="2006" name="Nature">
        <title>Global trends of whole-genome duplications revealed by the ciliate Paramecium tetraurelia.</title>
        <authorList>
            <consortium name="Genoscope"/>
            <person name="Aury J.-M."/>
            <person name="Jaillon O."/>
            <person name="Duret L."/>
            <person name="Noel B."/>
            <person name="Jubin C."/>
            <person name="Porcel B.M."/>
            <person name="Segurens B."/>
            <person name="Daubin V."/>
            <person name="Anthouard V."/>
            <person name="Aiach N."/>
            <person name="Arnaiz O."/>
            <person name="Billaut A."/>
            <person name="Beisson J."/>
            <person name="Blanc I."/>
            <person name="Bouhouche K."/>
            <person name="Camara F."/>
            <person name="Duharcourt S."/>
            <person name="Guigo R."/>
            <person name="Gogendeau D."/>
            <person name="Katinka M."/>
            <person name="Keller A.-M."/>
            <person name="Kissmehl R."/>
            <person name="Klotz C."/>
            <person name="Koll F."/>
            <person name="Le Moue A."/>
            <person name="Lepere C."/>
            <person name="Malinsky S."/>
            <person name="Nowacki M."/>
            <person name="Nowak J.K."/>
            <person name="Plattner H."/>
            <person name="Poulain J."/>
            <person name="Ruiz F."/>
            <person name="Serrano V."/>
            <person name="Zagulski M."/>
            <person name="Dessen P."/>
            <person name="Betermier M."/>
            <person name="Weissenbach J."/>
            <person name="Scarpelli C."/>
            <person name="Schachter V."/>
            <person name="Sperling L."/>
            <person name="Meyer E."/>
            <person name="Cohen J."/>
            <person name="Wincker P."/>
        </authorList>
    </citation>
    <scope>NUCLEOTIDE SEQUENCE [LARGE SCALE GENOMIC DNA]</scope>
    <source>
        <strain evidence="2 3">Stock d4-2</strain>
    </source>
</reference>
<dbReference type="PANTHER" id="PTHR36535:SF1">
    <property type="entry name" value="DUF1772 DOMAIN-CONTAINING PROTEIN"/>
    <property type="match status" value="1"/>
</dbReference>
<gene>
    <name evidence="2" type="ORF">GSPATT00034149001</name>
</gene>
<dbReference type="Proteomes" id="UP000000600">
    <property type="component" value="Unassembled WGS sequence"/>
</dbReference>
<protein>
    <recommendedName>
        <fullName evidence="4">DUF1772 domain-containing protein</fullName>
    </recommendedName>
</protein>
<keyword evidence="1" id="KW-0472">Membrane</keyword>
<evidence type="ECO:0000313" key="3">
    <source>
        <dbReference type="Proteomes" id="UP000000600"/>
    </source>
</evidence>
<dbReference type="OMA" id="ANWPYTL"/>
<sequence>MDCQTKLTLLGAAFSGLFSGAAIYVNVVEHPARLSCGADIAHAQWAPSYRKAAKWQASLALLGGLVGVINYAKNKNKLALKASVLLLSVIPFTFIAIMPTNKILLEKQDIQQDEKVQLLTKWGQLHAVRTVASLISFGIFLYALAKK</sequence>
<feature type="transmembrane region" description="Helical" evidence="1">
    <location>
        <begin position="125"/>
        <end position="145"/>
    </location>
</feature>
<dbReference type="OrthoDB" id="5954308at2759"/>
<feature type="transmembrane region" description="Helical" evidence="1">
    <location>
        <begin position="7"/>
        <end position="25"/>
    </location>
</feature>
<evidence type="ECO:0000313" key="2">
    <source>
        <dbReference type="EMBL" id="CAK64672.1"/>
    </source>
</evidence>
<dbReference type="PANTHER" id="PTHR36535">
    <property type="entry name" value="YALI0E30327P"/>
    <property type="match status" value="1"/>
</dbReference>
<name>A0C1K5_PARTE</name>
<evidence type="ECO:0000256" key="1">
    <source>
        <dbReference type="SAM" id="Phobius"/>
    </source>
</evidence>
<proteinExistence type="predicted"/>
<dbReference type="GeneID" id="5017854"/>
<dbReference type="KEGG" id="ptm:GSPATT00034149001"/>
<feature type="transmembrane region" description="Helical" evidence="1">
    <location>
        <begin position="84"/>
        <end position="105"/>
    </location>
</feature>
<keyword evidence="1" id="KW-0812">Transmembrane</keyword>
<organism evidence="2 3">
    <name type="scientific">Paramecium tetraurelia</name>
    <dbReference type="NCBI Taxonomy" id="5888"/>
    <lineage>
        <taxon>Eukaryota</taxon>
        <taxon>Sar</taxon>
        <taxon>Alveolata</taxon>
        <taxon>Ciliophora</taxon>
        <taxon>Intramacronucleata</taxon>
        <taxon>Oligohymenophorea</taxon>
        <taxon>Peniculida</taxon>
        <taxon>Parameciidae</taxon>
        <taxon>Paramecium</taxon>
    </lineage>
</organism>
<feature type="transmembrane region" description="Helical" evidence="1">
    <location>
        <begin position="55"/>
        <end position="72"/>
    </location>
</feature>
<accession>A0C1K5</accession>
<keyword evidence="1" id="KW-1133">Transmembrane helix</keyword>
<dbReference type="RefSeq" id="XP_001432069.1">
    <property type="nucleotide sequence ID" value="XM_001432032.2"/>
</dbReference>